<accession>A0A0G0NIA9</accession>
<protein>
    <recommendedName>
        <fullName evidence="3">Transglycosylase SLT domain-containing protein</fullName>
    </recommendedName>
</protein>
<evidence type="ECO:0000313" key="1">
    <source>
        <dbReference type="EMBL" id="KKQ85604.1"/>
    </source>
</evidence>
<evidence type="ECO:0008006" key="3">
    <source>
        <dbReference type="Google" id="ProtNLM"/>
    </source>
</evidence>
<proteinExistence type="predicted"/>
<sequence length="956" mass="105831">MTLSKKKAVFVGFFVSLLFYIFLFITLPTEIKAQCTDDKFPNCSDESCSGGRVCRKVEPDQCKCVDDDPDPTPIPTAPPPTPVPPIVISPFPEPPVPCNQIRTPEFHSLRPYQASPCNPNVEDVALMCGNDLFLTDPFSIHKIFGTDFISFIYTLFPDGQPIYPTKPTRPGFANTCTYCAQNNVCVRRPPPCIPDPEVNCGSNADCEAQCINNGDGTEYCAFNITRVRDLAVDLEGAYLPIMGNTELVINSQNQDPEDPTKGRLDDPLKVNEYVSWYLNGVIGRAEYNPPNMNTEEGERKVIDFSGPLKRLLPFESQEDIREDEIRDARRSVNPLVLAKIRHNQIAGCVFLPSARIRCYPPIFYYITPIRLTFLENIGLRFITKLFTYVPFSSTEDRRGLFEIVSYEIQPSTFEDFVIVYSEITDQVPADLFFAHMQESYELADIFQQIFSPEEADLDAEPYAAAIPTDLYCDLREVRSNPGDNLFAGELTATVTYTAQVYCTFAIRDPNIPGNLCRRLSGGEADCYTGYDYCDPDYGQVDCPSGYTCGANCGNFPSGVTCSAFYHTRCFPRSWSCSDEYTFPSGLCPSGFKCASGCTRETEVINLVQTCDREVYVSFATQTKTPLAREVWAKLVAGPAGVFRRIFPQIEDVEGRPIRNLWAIPAATSVIFRATGVSVSPGPPGSGRTNPEIYFPYIGGIHEYFLKCTQSLIRPWGFGAPCKSGEPPKDIPPLECPFEKIPPLPTNGSCTLPYSQIGDASVPPLMKKVFEAAGAQYGVPPALIAGIMYAEGGFENRVINTSCYGEVGGEYTEETIENAILCEFKNCNPERFHPPCNFDSGQGDFCIGTADGAFGPYQQCPHGYNPCNFYEATMRMAEKLAQYRYGIPNYSISGDKSTSCVGYKYNTGSIKGSKSCTKSAWPCEDVVTAMRFHTGLCIPDHFCNMLAIYGSCSGACN</sequence>
<dbReference type="AlphaFoldDB" id="A0A0G0NIA9"/>
<reference evidence="1 2" key="1">
    <citation type="journal article" date="2015" name="Nature">
        <title>rRNA introns, odd ribosomes, and small enigmatic genomes across a large radiation of phyla.</title>
        <authorList>
            <person name="Brown C.T."/>
            <person name="Hug L.A."/>
            <person name="Thomas B.C."/>
            <person name="Sharon I."/>
            <person name="Castelle C.J."/>
            <person name="Singh A."/>
            <person name="Wilkins M.J."/>
            <person name="Williams K.H."/>
            <person name="Banfield J.F."/>
        </authorList>
    </citation>
    <scope>NUCLEOTIDE SEQUENCE [LARGE SCALE GENOMIC DNA]</scope>
</reference>
<evidence type="ECO:0000313" key="2">
    <source>
        <dbReference type="Proteomes" id="UP000034081"/>
    </source>
</evidence>
<dbReference type="Proteomes" id="UP000034081">
    <property type="component" value="Unassembled WGS sequence"/>
</dbReference>
<dbReference type="STRING" id="1618570.UT08_C0005G0055"/>
<dbReference type="EMBL" id="LBVL01000005">
    <property type="protein sequence ID" value="KKQ85604.1"/>
    <property type="molecule type" value="Genomic_DNA"/>
</dbReference>
<dbReference type="PATRIC" id="fig|1618570.3.peg.569"/>
<gene>
    <name evidence="1" type="ORF">UT08_C0005G0055</name>
</gene>
<organism evidence="1 2">
    <name type="scientific">Candidatus Woesebacteria bacterium GW2011_GWB1_38_8</name>
    <dbReference type="NCBI Taxonomy" id="1618570"/>
    <lineage>
        <taxon>Bacteria</taxon>
        <taxon>Candidatus Woeseibacteriota</taxon>
    </lineage>
</organism>
<name>A0A0G0NIA9_9BACT</name>
<comment type="caution">
    <text evidence="1">The sequence shown here is derived from an EMBL/GenBank/DDBJ whole genome shotgun (WGS) entry which is preliminary data.</text>
</comment>